<feature type="region of interest" description="Disordered" evidence="1">
    <location>
        <begin position="197"/>
        <end position="219"/>
    </location>
</feature>
<accession>A0A7J6T9H4</accession>
<comment type="caution">
    <text evidence="2">The sequence shown here is derived from an EMBL/GenBank/DDBJ whole genome shotgun (WGS) entry which is preliminary data.</text>
</comment>
<dbReference type="AlphaFoldDB" id="A0A7J6T9H4"/>
<feature type="compositionally biased region" description="Polar residues" evidence="1">
    <location>
        <begin position="135"/>
        <end position="145"/>
    </location>
</feature>
<feature type="region of interest" description="Disordered" evidence="1">
    <location>
        <begin position="130"/>
        <end position="149"/>
    </location>
</feature>
<reference evidence="2 3" key="1">
    <citation type="submission" date="2020-04" db="EMBL/GenBank/DDBJ databases">
        <title>Perkinsus olseni comparative genomics.</title>
        <authorList>
            <person name="Bogema D.R."/>
        </authorList>
    </citation>
    <scope>NUCLEOTIDE SEQUENCE [LARGE SCALE GENOMIC DNA]</scope>
    <source>
        <strain evidence="2 3">ATCC PRA-207</strain>
    </source>
</reference>
<gene>
    <name evidence="2" type="ORF">FOZ63_006632</name>
</gene>
<protein>
    <submittedName>
        <fullName evidence="2">Uncharacterized protein</fullName>
    </submittedName>
</protein>
<keyword evidence="3" id="KW-1185">Reference proteome</keyword>
<evidence type="ECO:0000256" key="1">
    <source>
        <dbReference type="SAM" id="MobiDB-lite"/>
    </source>
</evidence>
<sequence>MVLTRSGKSSNRVVDQSDGLKPIDRIVKVKERASRTVRSKILGRVESDPSHYTQRLPTPTGKLPTPLVKYNRRRAHSTGISSQRGEDLETDQGSKDYVWVGLKGLDGDLGTPQETPSTLYTIGSITAESPYGGTDVQSEDTQSGSIRGRMELGTTPMTADERPYVWLPRFGIMLKELLEGPECQDIQDGMFTVLESSEAPEGEAEQATQGKPKDLPSEYPCPDRIEITACLPARAHAGMVDVSDTGDMEEEGVKDGPCMLPSTHKGTVCSEGLAFRVIPDADCRRGHQHPHSLPRFGEERIR</sequence>
<evidence type="ECO:0000313" key="2">
    <source>
        <dbReference type="EMBL" id="KAF4741898.1"/>
    </source>
</evidence>
<dbReference type="EMBL" id="JABANO010012384">
    <property type="protein sequence ID" value="KAF4741898.1"/>
    <property type="molecule type" value="Genomic_DNA"/>
</dbReference>
<feature type="region of interest" description="Disordered" evidence="1">
    <location>
        <begin position="44"/>
        <end position="91"/>
    </location>
</feature>
<feature type="compositionally biased region" description="Low complexity" evidence="1">
    <location>
        <begin position="56"/>
        <end position="67"/>
    </location>
</feature>
<organism evidence="2 3">
    <name type="scientific">Perkinsus olseni</name>
    <name type="common">Perkinsus atlanticus</name>
    <dbReference type="NCBI Taxonomy" id="32597"/>
    <lineage>
        <taxon>Eukaryota</taxon>
        <taxon>Sar</taxon>
        <taxon>Alveolata</taxon>
        <taxon>Perkinsozoa</taxon>
        <taxon>Perkinsea</taxon>
        <taxon>Perkinsida</taxon>
        <taxon>Perkinsidae</taxon>
        <taxon>Perkinsus</taxon>
    </lineage>
</organism>
<name>A0A7J6T9H4_PEROL</name>
<dbReference type="OMA" id="RMELGTT"/>
<proteinExistence type="predicted"/>
<evidence type="ECO:0000313" key="3">
    <source>
        <dbReference type="Proteomes" id="UP000553632"/>
    </source>
</evidence>
<dbReference type="Proteomes" id="UP000553632">
    <property type="component" value="Unassembled WGS sequence"/>
</dbReference>